<keyword evidence="2" id="KW-1185">Reference proteome</keyword>
<evidence type="ECO:0000313" key="1">
    <source>
        <dbReference type="EMBL" id="NHZ92672.1"/>
    </source>
</evidence>
<gene>
    <name evidence="1" type="ORF">F2P45_27225</name>
</gene>
<comment type="caution">
    <text evidence="1">The sequence shown here is derived from an EMBL/GenBank/DDBJ whole genome shotgun (WGS) entry which is preliminary data.</text>
</comment>
<dbReference type="EMBL" id="WHJH01000050">
    <property type="protein sequence ID" value="NHZ92672.1"/>
    <property type="molecule type" value="Genomic_DNA"/>
</dbReference>
<dbReference type="Proteomes" id="UP000609726">
    <property type="component" value="Unassembled WGS sequence"/>
</dbReference>
<dbReference type="Gene3D" id="1.20.5.170">
    <property type="match status" value="1"/>
</dbReference>
<evidence type="ECO:0000313" key="2">
    <source>
        <dbReference type="Proteomes" id="UP000609726"/>
    </source>
</evidence>
<name>A0ABX0P0N5_9BURK</name>
<dbReference type="RefSeq" id="WP_166881362.1">
    <property type="nucleotide sequence ID" value="NZ_WHJH01000050.1"/>
</dbReference>
<proteinExistence type="predicted"/>
<accession>A0ABX0P0N5</accession>
<protein>
    <submittedName>
        <fullName evidence="1">Uncharacterized protein</fullName>
    </submittedName>
</protein>
<sequence>MSDESHSQDGMEKRVANLEANVASMMLDVSVMKTDVAVLRTDVAVMKLDVEVVKSTCATKGDVSEMKSSIIMWLTAVVFVSQLIPDVISASRSLF</sequence>
<reference evidence="1 2" key="1">
    <citation type="submission" date="2019-10" db="EMBL/GenBank/DDBJ databases">
        <title>Taxonomy of Antarctic Massilia spp.: description of Massilia rubra sp. nov., Massilia aquatica sp. nov., Massilia mucilaginosa sp. nov., Massilia frigida sp. nov. isolated from streams, lakes and regoliths.</title>
        <authorList>
            <person name="Holochova P."/>
            <person name="Sedlacek I."/>
            <person name="Kralova S."/>
            <person name="Maslanova I."/>
            <person name="Busse H.-J."/>
            <person name="Stankova E."/>
            <person name="Vrbovska V."/>
            <person name="Kovarovic V."/>
            <person name="Bartak M."/>
            <person name="Svec P."/>
            <person name="Pantucek R."/>
        </authorList>
    </citation>
    <scope>NUCLEOTIDE SEQUENCE [LARGE SCALE GENOMIC DNA]</scope>
    <source>
        <strain evidence="1 2">CCM 8733</strain>
    </source>
</reference>
<organism evidence="1 2">
    <name type="scientific">Massilia mucilaginosa</name>
    <dbReference type="NCBI Taxonomy" id="2609282"/>
    <lineage>
        <taxon>Bacteria</taxon>
        <taxon>Pseudomonadati</taxon>
        <taxon>Pseudomonadota</taxon>
        <taxon>Betaproteobacteria</taxon>
        <taxon>Burkholderiales</taxon>
        <taxon>Oxalobacteraceae</taxon>
        <taxon>Telluria group</taxon>
        <taxon>Massilia</taxon>
    </lineage>
</organism>